<comment type="function">
    <text evidence="2">Catalyzes the removal of elemental sulfur atoms from cysteine to produce alanine. Seems to participate in the biosynthesis of the nitrogenase metalloclusters by providing the inorganic sulfur required for the Fe-S core formation.</text>
</comment>
<gene>
    <name evidence="14" type="ORF">E3E12_03700</name>
</gene>
<keyword evidence="10" id="KW-0411">Iron-sulfur</keyword>
<keyword evidence="6" id="KW-0808">Transferase</keyword>
<dbReference type="GO" id="GO:0051536">
    <property type="term" value="F:iron-sulfur cluster binding"/>
    <property type="evidence" value="ECO:0007669"/>
    <property type="project" value="UniProtKB-KW"/>
</dbReference>
<dbReference type="KEGG" id="swf:E3E12_03700"/>
<dbReference type="InterPro" id="IPR020578">
    <property type="entry name" value="Aminotrans_V_PyrdxlP_BS"/>
</dbReference>
<dbReference type="OrthoDB" id="9808002at2"/>
<comment type="cofactor">
    <cofactor evidence="1 12">
        <name>pyridoxal 5'-phosphate</name>
        <dbReference type="ChEBI" id="CHEBI:597326"/>
    </cofactor>
</comment>
<dbReference type="EMBL" id="CP038231">
    <property type="protein sequence ID" value="QDH13451.1"/>
    <property type="molecule type" value="Genomic_DNA"/>
</dbReference>
<evidence type="ECO:0000256" key="12">
    <source>
        <dbReference type="RuleBase" id="RU004504"/>
    </source>
</evidence>
<comment type="similarity">
    <text evidence="3">Belongs to the class-V pyridoxal-phosphate-dependent aminotransferase family. NifS/IscS subfamily.</text>
</comment>
<dbReference type="GO" id="GO:0031071">
    <property type="term" value="F:cysteine desulfurase activity"/>
    <property type="evidence" value="ECO:0007669"/>
    <property type="project" value="UniProtKB-EC"/>
</dbReference>
<dbReference type="InterPro" id="IPR015421">
    <property type="entry name" value="PyrdxlP-dep_Trfase_major"/>
</dbReference>
<dbReference type="Gene3D" id="3.90.1150.10">
    <property type="entry name" value="Aspartate Aminotransferase, domain 1"/>
    <property type="match status" value="1"/>
</dbReference>
<evidence type="ECO:0000256" key="2">
    <source>
        <dbReference type="ARBA" id="ARBA00003120"/>
    </source>
</evidence>
<sequence>MTAPHEPSLPAVAEPEQPSGGIYLDYMATTPCDPAVVEAMLPWFGAGFGNASSQHEWGRQARDAVEGARAEVAALIGAEPREIIFTSGATEANNLAIKGGARYRLHKEGGAHPLAVVTQATEHKCVLESVRSLGAEGFTTCQVGVDLKGLVLEGEFAKALAGEARPAVVSIMAANNETGVLQNIKALSAQARDQGALFHSDLAQAAGKVDIPLESLDLASLSAHKLYGPKGIGALYVRRRPRARLEGLFSGGGQERGLRSGTLPVPLIVGFGVAARLMLERKRAESQRLACLRQQLWDGLSALWPGLRWTGHGAPMLPQVLNACLPAQVLGGHSTEALLATVPLVGASTGSACQAGSGAPSYVLCAMGLTPGDAQRSLRLSVGRFTREAEIDQAVGLLAQGAAQLRAASSPPTAQQE</sequence>
<evidence type="ECO:0000313" key="15">
    <source>
        <dbReference type="Proteomes" id="UP000318709"/>
    </source>
</evidence>
<keyword evidence="7" id="KW-0479">Metal-binding</keyword>
<evidence type="ECO:0000259" key="13">
    <source>
        <dbReference type="Pfam" id="PF00266"/>
    </source>
</evidence>
<dbReference type="InterPro" id="IPR015424">
    <property type="entry name" value="PyrdxlP-dep_Trfase"/>
</dbReference>
<name>A0A4Y6UAN5_9PROT</name>
<dbReference type="RefSeq" id="WP_141443137.1">
    <property type="nucleotide sequence ID" value="NZ_CP038231.1"/>
</dbReference>
<dbReference type="PROSITE" id="PS00595">
    <property type="entry name" value="AA_TRANSFER_CLASS_5"/>
    <property type="match status" value="1"/>
</dbReference>
<dbReference type="AlphaFoldDB" id="A0A4Y6UAN5"/>
<evidence type="ECO:0000256" key="6">
    <source>
        <dbReference type="ARBA" id="ARBA00022679"/>
    </source>
</evidence>
<comment type="catalytic activity">
    <reaction evidence="11">
        <text>(sulfur carrier)-H + L-cysteine = (sulfur carrier)-SH + L-alanine</text>
        <dbReference type="Rhea" id="RHEA:43892"/>
        <dbReference type="Rhea" id="RHEA-COMP:14737"/>
        <dbReference type="Rhea" id="RHEA-COMP:14739"/>
        <dbReference type="ChEBI" id="CHEBI:29917"/>
        <dbReference type="ChEBI" id="CHEBI:35235"/>
        <dbReference type="ChEBI" id="CHEBI:57972"/>
        <dbReference type="ChEBI" id="CHEBI:64428"/>
        <dbReference type="EC" id="2.8.1.7"/>
    </reaction>
</comment>
<protein>
    <recommendedName>
        <fullName evidence="5">Cysteine desulfurase</fullName>
        <ecNumber evidence="4">2.8.1.7</ecNumber>
    </recommendedName>
</protein>
<dbReference type="Gene3D" id="3.40.640.10">
    <property type="entry name" value="Type I PLP-dependent aspartate aminotransferase-like (Major domain)"/>
    <property type="match status" value="1"/>
</dbReference>
<evidence type="ECO:0000256" key="7">
    <source>
        <dbReference type="ARBA" id="ARBA00022723"/>
    </source>
</evidence>
<dbReference type="Proteomes" id="UP000318709">
    <property type="component" value="Chromosome"/>
</dbReference>
<evidence type="ECO:0000256" key="5">
    <source>
        <dbReference type="ARBA" id="ARBA00013558"/>
    </source>
</evidence>
<dbReference type="PIRSF" id="PIRSF005572">
    <property type="entry name" value="NifS"/>
    <property type="match status" value="1"/>
</dbReference>
<evidence type="ECO:0000256" key="10">
    <source>
        <dbReference type="ARBA" id="ARBA00023014"/>
    </source>
</evidence>
<evidence type="ECO:0000256" key="11">
    <source>
        <dbReference type="ARBA" id="ARBA00050776"/>
    </source>
</evidence>
<dbReference type="InterPro" id="IPR015422">
    <property type="entry name" value="PyrdxlP-dep_Trfase_small"/>
</dbReference>
<dbReference type="GO" id="GO:0046872">
    <property type="term" value="F:metal ion binding"/>
    <property type="evidence" value="ECO:0007669"/>
    <property type="project" value="UniProtKB-KW"/>
</dbReference>
<evidence type="ECO:0000256" key="3">
    <source>
        <dbReference type="ARBA" id="ARBA00006490"/>
    </source>
</evidence>
<dbReference type="InterPro" id="IPR016454">
    <property type="entry name" value="Cysteine_dSase"/>
</dbReference>
<organism evidence="14 15">
    <name type="scientific">Formicincola oecophyllae</name>
    <dbReference type="NCBI Taxonomy" id="2558361"/>
    <lineage>
        <taxon>Bacteria</taxon>
        <taxon>Pseudomonadati</taxon>
        <taxon>Pseudomonadota</taxon>
        <taxon>Alphaproteobacteria</taxon>
        <taxon>Acetobacterales</taxon>
        <taxon>Acetobacteraceae</taxon>
        <taxon>Formicincola</taxon>
    </lineage>
</organism>
<evidence type="ECO:0000256" key="9">
    <source>
        <dbReference type="ARBA" id="ARBA00023004"/>
    </source>
</evidence>
<dbReference type="PANTHER" id="PTHR11601">
    <property type="entry name" value="CYSTEINE DESULFURYLASE FAMILY MEMBER"/>
    <property type="match status" value="1"/>
</dbReference>
<dbReference type="Pfam" id="PF00266">
    <property type="entry name" value="Aminotran_5"/>
    <property type="match status" value="1"/>
</dbReference>
<dbReference type="PANTHER" id="PTHR11601:SF34">
    <property type="entry name" value="CYSTEINE DESULFURASE"/>
    <property type="match status" value="1"/>
</dbReference>
<dbReference type="InterPro" id="IPR000192">
    <property type="entry name" value="Aminotrans_V_dom"/>
</dbReference>
<reference evidence="14 15" key="1">
    <citation type="submission" date="2019-03" db="EMBL/GenBank/DDBJ databases">
        <title>The complete genome sequence of Swingsia_sp. F3b2 LMG30590(T).</title>
        <authorList>
            <person name="Chua K.-O."/>
            <person name="Chan K.-G."/>
            <person name="See-Too W.-S."/>
        </authorList>
    </citation>
    <scope>NUCLEOTIDE SEQUENCE [LARGE SCALE GENOMIC DNA]</scope>
    <source>
        <strain evidence="14 15">F3b2</strain>
    </source>
</reference>
<keyword evidence="15" id="KW-1185">Reference proteome</keyword>
<evidence type="ECO:0000256" key="8">
    <source>
        <dbReference type="ARBA" id="ARBA00022898"/>
    </source>
</evidence>
<keyword evidence="8" id="KW-0663">Pyridoxal phosphate</keyword>
<dbReference type="EC" id="2.8.1.7" evidence="4"/>
<feature type="domain" description="Aminotransferase class V" evidence="13">
    <location>
        <begin position="22"/>
        <end position="393"/>
    </location>
</feature>
<keyword evidence="9" id="KW-0408">Iron</keyword>
<evidence type="ECO:0000256" key="1">
    <source>
        <dbReference type="ARBA" id="ARBA00001933"/>
    </source>
</evidence>
<evidence type="ECO:0000256" key="4">
    <source>
        <dbReference type="ARBA" id="ARBA00012239"/>
    </source>
</evidence>
<proteinExistence type="inferred from homology"/>
<accession>A0A4Y6UAN5</accession>
<evidence type="ECO:0000313" key="14">
    <source>
        <dbReference type="EMBL" id="QDH13451.1"/>
    </source>
</evidence>
<dbReference type="Gene3D" id="1.10.260.50">
    <property type="match status" value="1"/>
</dbReference>
<dbReference type="SUPFAM" id="SSF53383">
    <property type="entry name" value="PLP-dependent transferases"/>
    <property type="match status" value="1"/>
</dbReference>